<accession>A0A6A3AMI5</accession>
<dbReference type="Gene3D" id="3.20.20.70">
    <property type="entry name" value="Aldolase class I"/>
    <property type="match status" value="2"/>
</dbReference>
<dbReference type="InterPro" id="IPR013087">
    <property type="entry name" value="Znf_C2H2_type"/>
</dbReference>
<evidence type="ECO:0000259" key="12">
    <source>
        <dbReference type="PROSITE" id="PS50157"/>
    </source>
</evidence>
<dbReference type="GO" id="GO:0004332">
    <property type="term" value="F:fructose-bisphosphate aldolase activity"/>
    <property type="evidence" value="ECO:0007669"/>
    <property type="project" value="UniProtKB-EC"/>
</dbReference>
<keyword evidence="9" id="KW-0863">Zinc-finger</keyword>
<comment type="similarity">
    <text evidence="3 10">Belongs to the class I fructose-bisphosphate aldolase family.</text>
</comment>
<evidence type="ECO:0000256" key="4">
    <source>
        <dbReference type="ARBA" id="ARBA00013068"/>
    </source>
</evidence>
<dbReference type="EC" id="4.1.2.13" evidence="4 10"/>
<keyword evidence="9" id="KW-0479">Metal-binding</keyword>
<dbReference type="GO" id="GO:0005849">
    <property type="term" value="C:mRNA cleavage factor complex"/>
    <property type="evidence" value="ECO:0007669"/>
    <property type="project" value="TreeGrafter"/>
</dbReference>
<evidence type="ECO:0000256" key="5">
    <source>
        <dbReference type="ARBA" id="ARBA00022664"/>
    </source>
</evidence>
<dbReference type="Pfam" id="PF04818">
    <property type="entry name" value="CID"/>
    <property type="match status" value="1"/>
</dbReference>
<dbReference type="InterPro" id="IPR008942">
    <property type="entry name" value="ENTH_VHS"/>
</dbReference>
<feature type="compositionally biased region" description="Basic and acidic residues" evidence="11">
    <location>
        <begin position="1"/>
        <end position="12"/>
    </location>
</feature>
<keyword evidence="15" id="KW-1185">Reference proteome</keyword>
<dbReference type="PANTHER" id="PTHR15921:SF3">
    <property type="entry name" value="PRE-MRNA CLEAVAGE COMPLEX 2 PROTEIN PCF11"/>
    <property type="match status" value="1"/>
</dbReference>
<evidence type="ECO:0000256" key="7">
    <source>
        <dbReference type="ARBA" id="ARBA00023239"/>
    </source>
</evidence>
<protein>
    <recommendedName>
        <fullName evidence="4 10">Fructose-bisphosphate aldolase</fullName>
        <ecNumber evidence="4 10">4.1.2.13</ecNumber>
    </recommendedName>
</protein>
<dbReference type="InterPro" id="IPR006569">
    <property type="entry name" value="CID_dom"/>
</dbReference>
<evidence type="ECO:0000259" key="13">
    <source>
        <dbReference type="PROSITE" id="PS51391"/>
    </source>
</evidence>
<comment type="caution">
    <text evidence="14">The sequence shown here is derived from an EMBL/GenBank/DDBJ whole genome shotgun (WGS) entry which is preliminary data.</text>
</comment>
<feature type="region of interest" description="Disordered" evidence="11">
    <location>
        <begin position="726"/>
        <end position="751"/>
    </location>
</feature>
<dbReference type="PROSITE" id="PS51391">
    <property type="entry name" value="CID"/>
    <property type="match status" value="1"/>
</dbReference>
<evidence type="ECO:0000256" key="2">
    <source>
        <dbReference type="ARBA" id="ARBA00004714"/>
    </source>
</evidence>
<evidence type="ECO:0000313" key="15">
    <source>
        <dbReference type="Proteomes" id="UP000436088"/>
    </source>
</evidence>
<evidence type="ECO:0000256" key="6">
    <source>
        <dbReference type="ARBA" id="ARBA00023152"/>
    </source>
</evidence>
<dbReference type="UniPathway" id="UPA00109">
    <property type="reaction ID" value="UER00183"/>
</dbReference>
<evidence type="ECO:0000313" key="14">
    <source>
        <dbReference type="EMBL" id="KAE8704607.1"/>
    </source>
</evidence>
<feature type="compositionally biased region" description="Low complexity" evidence="11">
    <location>
        <begin position="804"/>
        <end position="820"/>
    </location>
</feature>
<dbReference type="InterPro" id="IPR045154">
    <property type="entry name" value="PCF11-like"/>
</dbReference>
<dbReference type="GO" id="GO:0003729">
    <property type="term" value="F:mRNA binding"/>
    <property type="evidence" value="ECO:0007669"/>
    <property type="project" value="InterPro"/>
</dbReference>
<dbReference type="PANTHER" id="PTHR15921">
    <property type="entry name" value="PRE-MRNA CLEAVAGE COMPLEX II"/>
    <property type="match status" value="1"/>
</dbReference>
<keyword evidence="7 10" id="KW-0456">Lyase</keyword>
<proteinExistence type="inferred from homology"/>
<name>A0A6A3AMI5_HIBSY</name>
<feature type="region of interest" description="Disordered" evidence="11">
    <location>
        <begin position="1"/>
        <end position="76"/>
    </location>
</feature>
<keyword evidence="5" id="KW-0507">mRNA processing</keyword>
<evidence type="ECO:0000256" key="3">
    <source>
        <dbReference type="ARBA" id="ARBA00010387"/>
    </source>
</evidence>
<dbReference type="Gene3D" id="1.25.40.90">
    <property type="match status" value="1"/>
</dbReference>
<dbReference type="FunFam" id="1.25.40.90:FF:000023">
    <property type="entry name" value="polyadenylation and cleavage factor homolog 4"/>
    <property type="match status" value="1"/>
</dbReference>
<feature type="compositionally biased region" description="Polar residues" evidence="11">
    <location>
        <begin position="726"/>
        <end position="743"/>
    </location>
</feature>
<feature type="region of interest" description="Disordered" evidence="11">
    <location>
        <begin position="509"/>
        <end position="547"/>
    </location>
</feature>
<gene>
    <name evidence="14" type="ORF">F3Y22_tig00110450pilonHSYRG00942</name>
</gene>
<reference evidence="14" key="1">
    <citation type="submission" date="2019-09" db="EMBL/GenBank/DDBJ databases">
        <title>Draft genome information of white flower Hibiscus syriacus.</title>
        <authorList>
            <person name="Kim Y.-M."/>
        </authorList>
    </citation>
    <scope>NUCLEOTIDE SEQUENCE [LARGE SCALE GENOMIC DNA]</scope>
    <source>
        <strain evidence="14">YM2019G1</strain>
    </source>
</reference>
<dbReference type="Pfam" id="PF23228">
    <property type="entry name" value="zf_PCFS4"/>
    <property type="match status" value="1"/>
</dbReference>
<evidence type="ECO:0000256" key="1">
    <source>
        <dbReference type="ARBA" id="ARBA00000441"/>
    </source>
</evidence>
<dbReference type="GO" id="GO:0008270">
    <property type="term" value="F:zinc ion binding"/>
    <property type="evidence" value="ECO:0007669"/>
    <property type="project" value="UniProtKB-KW"/>
</dbReference>
<comment type="pathway">
    <text evidence="2">Carbohydrate degradation; glycolysis; D-glyceraldehyde 3-phosphate and glycerone phosphate from D-glucose: step 4/4.</text>
</comment>
<dbReference type="InterPro" id="IPR013785">
    <property type="entry name" value="Aldolase_TIM"/>
</dbReference>
<dbReference type="InterPro" id="IPR000741">
    <property type="entry name" value="FBA_I"/>
</dbReference>
<feature type="compositionally biased region" description="Polar residues" evidence="11">
    <location>
        <begin position="29"/>
        <end position="42"/>
    </location>
</feature>
<feature type="compositionally biased region" description="Polar residues" evidence="11">
    <location>
        <begin position="509"/>
        <end position="539"/>
    </location>
</feature>
<sequence length="1270" mass="138645">MDNPRRPFDRSRGPGLKKQRLTEDLCLNPSGQPFPQRTNPVGPSSALRFRPNDLDTDDMSPGGGAYEPQPVSHHQQQRQHQELVSQYKTALAELTFNSKPIITNLTIIAGENVHAAKAIAATVCANILEVPSDQKLPLLYLLDSIVKNIGRDYIKHFAARLPEVFCKAYRQVDPPVHQSMRHLFGTWKGVFPLQTLQVILKELEFAPMINGSSSGTTTSRPDPLSQRPAHSIHVNPKYLEKQQLQQSSRAKSTVNDITGTLANLKEDYERPNRAAITVGRPCGDPSVKMNVCEAVCDKNIVFTFGSYDYGFDLPQTYGVGVGRASITEVISSQRNGFNIKRGSENYPASKSVNADPRLLARQNIAGRSSNVMPSSWKNSEEEEFMWEMHSRLSQHDATNISNNTRKDHWIHDVSEKLDFESSLCKAQSIDDVGSRFDRETSSDSLSAEKKDKPSYECRISSAWPLQESHKTDALPAFSSSHYDNYSATIGGLPTAASSSLARIEMRPQMGSSHLGQQRFQSLGTTSPSEQSPMRQHSPSPSFPAHRTHQDLQNLVERQAHSLPPSDSNLYHFSGKLDVGSLKHSHQVSSALSSRSSRHYPLSQPPKPDHVQAESSGQTQKPLLSQVSEVGAASIFRNAREHTNPLAIGTPEPSSTSSLLAAVMKSGILSNTSFIGSLPNKILQDLEQMPSRPSLPSESLPATFTMSGSASHDAIATTINISQGKAEQLPPSSLVNNAPLQTSDAESKASNPVSNLLSSLVAKGLISASKKDALSVRSLQIPTQMQKSPERERPTELPNKSLETSISSPLPASSIPSSSDALRSSTMDEVSFSEPATKSSVVSHQYTSIVVENLIGLEFRPDVIRELHSSVISGLLDNLPYCCSLCGLRLKLQEQLNRHLEWHSIKKVEPKGSDRALRGWYAQSDDWISGKPGQLVFESTGSVNQSEMTTEETEVMVPADENQYACMLCGELFEDFFSQGRGEWMFKGAVYLTIPSKDGEGGTTTYETAAKGPIVHASCMSESSVHDLGLAGDIKMIKRNSVADELAKNAAYIGTPGKGILAADESTGTIGKRLASINVENVEENWRELRELLFTAPGVLQHISGVIFFEETLYQKTASGKLFVNVLKESGVLPGIKGDTGTVELNGTNGETFSQGLDGLAQRFQKYYEAGARFAKWHAVLKIGTFEPTELAIQENANGLAMYSAICQQCGLRVLAACYKALNDHHVMLEGTLLKPNMVTPGSDSPKVAPEVIAQHTVRATVPPAVPAILF</sequence>
<dbReference type="PROSITE" id="PS00028">
    <property type="entry name" value="ZINC_FINGER_C2H2_1"/>
    <property type="match status" value="1"/>
</dbReference>
<dbReference type="GO" id="GO:0006096">
    <property type="term" value="P:glycolytic process"/>
    <property type="evidence" value="ECO:0007669"/>
    <property type="project" value="UniProtKB-UniPathway"/>
</dbReference>
<dbReference type="GO" id="GO:0000993">
    <property type="term" value="F:RNA polymerase II complex binding"/>
    <property type="evidence" value="ECO:0007669"/>
    <property type="project" value="InterPro"/>
</dbReference>
<feature type="domain" description="C2H2-type" evidence="12">
    <location>
        <begin position="880"/>
        <end position="907"/>
    </location>
</feature>
<comment type="catalytic activity">
    <reaction evidence="1 10">
        <text>beta-D-fructose 1,6-bisphosphate = D-glyceraldehyde 3-phosphate + dihydroxyacetone phosphate</text>
        <dbReference type="Rhea" id="RHEA:14729"/>
        <dbReference type="ChEBI" id="CHEBI:32966"/>
        <dbReference type="ChEBI" id="CHEBI:57642"/>
        <dbReference type="ChEBI" id="CHEBI:59776"/>
        <dbReference type="EC" id="4.1.2.13"/>
    </reaction>
</comment>
<dbReference type="GO" id="GO:0006369">
    <property type="term" value="P:termination of RNA polymerase II transcription"/>
    <property type="evidence" value="ECO:0007669"/>
    <property type="project" value="InterPro"/>
</dbReference>
<dbReference type="SMART" id="SM00582">
    <property type="entry name" value="RPR"/>
    <property type="match status" value="1"/>
</dbReference>
<feature type="compositionally biased region" description="Polar residues" evidence="11">
    <location>
        <begin position="776"/>
        <end position="786"/>
    </location>
</feature>
<dbReference type="PROSITE" id="PS00158">
    <property type="entry name" value="ALDOLASE_CLASS_I"/>
    <property type="match status" value="1"/>
</dbReference>
<keyword evidence="9" id="KW-0862">Zinc</keyword>
<dbReference type="InterPro" id="IPR057242">
    <property type="entry name" value="PCFS4-like"/>
</dbReference>
<evidence type="ECO:0000256" key="8">
    <source>
        <dbReference type="ARBA" id="ARBA00023270"/>
    </source>
</evidence>
<dbReference type="GO" id="GO:0031124">
    <property type="term" value="P:mRNA 3'-end processing"/>
    <property type="evidence" value="ECO:0007669"/>
    <property type="project" value="InterPro"/>
</dbReference>
<evidence type="ECO:0000256" key="11">
    <source>
        <dbReference type="SAM" id="MobiDB-lite"/>
    </source>
</evidence>
<feature type="region of interest" description="Disordered" evidence="11">
    <location>
        <begin position="434"/>
        <end position="453"/>
    </location>
</feature>
<keyword evidence="6 10" id="KW-0324">Glycolysis</keyword>
<dbReference type="AlphaFoldDB" id="A0A6A3AMI5"/>
<evidence type="ECO:0000256" key="9">
    <source>
        <dbReference type="PROSITE-ProRule" id="PRU00042"/>
    </source>
</evidence>
<dbReference type="CDD" id="cd16982">
    <property type="entry name" value="CID_Pcf11"/>
    <property type="match status" value="1"/>
</dbReference>
<feature type="region of interest" description="Disordered" evidence="11">
    <location>
        <begin position="776"/>
        <end position="820"/>
    </location>
</feature>
<dbReference type="SUPFAM" id="SSF51569">
    <property type="entry name" value="Aldolase"/>
    <property type="match status" value="1"/>
</dbReference>
<dbReference type="InterPro" id="IPR047415">
    <property type="entry name" value="Pcf11_CID"/>
</dbReference>
<feature type="domain" description="CID" evidence="13">
    <location>
        <begin position="79"/>
        <end position="207"/>
    </location>
</feature>
<evidence type="ECO:0000256" key="10">
    <source>
        <dbReference type="RuleBase" id="RU003994"/>
    </source>
</evidence>
<keyword evidence="8" id="KW-0704">Schiff base</keyword>
<dbReference type="Proteomes" id="UP000436088">
    <property type="component" value="Unassembled WGS sequence"/>
</dbReference>
<dbReference type="InterPro" id="IPR029768">
    <property type="entry name" value="Aldolase_I_AS"/>
</dbReference>
<feature type="region of interest" description="Disordered" evidence="11">
    <location>
        <begin position="583"/>
        <end position="619"/>
    </location>
</feature>
<dbReference type="EMBL" id="VEPZ02000992">
    <property type="protein sequence ID" value="KAE8704607.1"/>
    <property type="molecule type" value="Genomic_DNA"/>
</dbReference>
<dbReference type="Pfam" id="PF00274">
    <property type="entry name" value="Glycolytic"/>
    <property type="match status" value="1"/>
</dbReference>
<dbReference type="GO" id="GO:0005737">
    <property type="term" value="C:cytoplasm"/>
    <property type="evidence" value="ECO:0007669"/>
    <property type="project" value="TreeGrafter"/>
</dbReference>
<dbReference type="SUPFAM" id="SSF48464">
    <property type="entry name" value="ENTH/VHS domain"/>
    <property type="match status" value="1"/>
</dbReference>
<organism evidence="14 15">
    <name type="scientific">Hibiscus syriacus</name>
    <name type="common">Rose of Sharon</name>
    <dbReference type="NCBI Taxonomy" id="106335"/>
    <lineage>
        <taxon>Eukaryota</taxon>
        <taxon>Viridiplantae</taxon>
        <taxon>Streptophyta</taxon>
        <taxon>Embryophyta</taxon>
        <taxon>Tracheophyta</taxon>
        <taxon>Spermatophyta</taxon>
        <taxon>Magnoliopsida</taxon>
        <taxon>eudicotyledons</taxon>
        <taxon>Gunneridae</taxon>
        <taxon>Pentapetalae</taxon>
        <taxon>rosids</taxon>
        <taxon>malvids</taxon>
        <taxon>Malvales</taxon>
        <taxon>Malvaceae</taxon>
        <taxon>Malvoideae</taxon>
        <taxon>Hibiscus</taxon>
    </lineage>
</organism>
<dbReference type="PROSITE" id="PS50157">
    <property type="entry name" value="ZINC_FINGER_C2H2_2"/>
    <property type="match status" value="1"/>
</dbReference>